<dbReference type="GO" id="GO:0003839">
    <property type="term" value="F:gamma-glutamylcyclotransferase activity"/>
    <property type="evidence" value="ECO:0007669"/>
    <property type="project" value="InterPro"/>
</dbReference>
<evidence type="ECO:0000313" key="5">
    <source>
        <dbReference type="Proteomes" id="UP000649739"/>
    </source>
</evidence>
<proteinExistence type="predicted"/>
<evidence type="ECO:0000256" key="3">
    <source>
        <dbReference type="PIRSR" id="PIRSR617939-2"/>
    </source>
</evidence>
<reference evidence="4" key="2">
    <citation type="submission" date="2020-09" db="EMBL/GenBank/DDBJ databases">
        <authorList>
            <person name="Sun Q."/>
            <person name="Ohkuma M."/>
        </authorList>
    </citation>
    <scope>NUCLEOTIDE SEQUENCE</scope>
    <source>
        <strain evidence="4">JCM 3090</strain>
    </source>
</reference>
<feature type="binding site" evidence="3">
    <location>
        <position position="120"/>
    </location>
    <ligand>
        <name>substrate</name>
    </ligand>
</feature>
<dbReference type="CDD" id="cd06661">
    <property type="entry name" value="GGCT_like"/>
    <property type="match status" value="1"/>
</dbReference>
<gene>
    <name evidence="4" type="ORF">GCM10010123_23570</name>
</gene>
<reference evidence="4" key="1">
    <citation type="journal article" date="2014" name="Int. J. Syst. Evol. Microbiol.">
        <title>Complete genome sequence of Corynebacterium casei LMG S-19264T (=DSM 44701T), isolated from a smear-ripened cheese.</title>
        <authorList>
            <consortium name="US DOE Joint Genome Institute (JGI-PGF)"/>
            <person name="Walter F."/>
            <person name="Albersmeier A."/>
            <person name="Kalinowski J."/>
            <person name="Ruckert C."/>
        </authorList>
    </citation>
    <scope>NUCLEOTIDE SEQUENCE</scope>
    <source>
        <strain evidence="4">JCM 3090</strain>
    </source>
</reference>
<dbReference type="InterPro" id="IPR017939">
    <property type="entry name" value="G-Glutamylcylcotransferase"/>
</dbReference>
<dbReference type="SUPFAM" id="SSF110857">
    <property type="entry name" value="Gamma-glutamyl cyclotransferase-like"/>
    <property type="match status" value="1"/>
</dbReference>
<dbReference type="Pfam" id="PF13772">
    <property type="entry name" value="AIG2_2"/>
    <property type="match status" value="1"/>
</dbReference>
<dbReference type="PANTHER" id="PTHR12935">
    <property type="entry name" value="GAMMA-GLUTAMYLCYCLOTRANSFERASE"/>
    <property type="match status" value="1"/>
</dbReference>
<evidence type="ECO:0000313" key="4">
    <source>
        <dbReference type="EMBL" id="GGJ92978.1"/>
    </source>
</evidence>
<dbReference type="PANTHER" id="PTHR12935:SF0">
    <property type="entry name" value="GAMMA-GLUTAMYLCYCLOTRANSFERASE"/>
    <property type="match status" value="1"/>
</dbReference>
<organism evidence="4 5">
    <name type="scientific">Pilimelia anulata</name>
    <dbReference type="NCBI Taxonomy" id="53371"/>
    <lineage>
        <taxon>Bacteria</taxon>
        <taxon>Bacillati</taxon>
        <taxon>Actinomycetota</taxon>
        <taxon>Actinomycetes</taxon>
        <taxon>Micromonosporales</taxon>
        <taxon>Micromonosporaceae</taxon>
        <taxon>Pilimelia</taxon>
    </lineage>
</organism>
<feature type="binding site" evidence="3">
    <location>
        <begin position="4"/>
        <end position="9"/>
    </location>
    <ligand>
        <name>substrate</name>
    </ligand>
</feature>
<keyword evidence="1" id="KW-0456">Lyase</keyword>
<dbReference type="RefSeq" id="WP_189170121.1">
    <property type="nucleotide sequence ID" value="NZ_BMQB01000004.1"/>
</dbReference>
<feature type="active site" description="Proton acceptor" evidence="2">
    <location>
        <position position="80"/>
    </location>
</feature>
<evidence type="ECO:0000256" key="1">
    <source>
        <dbReference type="ARBA" id="ARBA00023239"/>
    </source>
</evidence>
<comment type="caution">
    <text evidence="4">The sequence shown here is derived from an EMBL/GenBank/DDBJ whole genome shotgun (WGS) entry which is preliminary data.</text>
</comment>
<dbReference type="InterPro" id="IPR013024">
    <property type="entry name" value="GGCT-like"/>
</dbReference>
<dbReference type="AlphaFoldDB" id="A0A8J3BAF9"/>
<sequence>MRLYAAYGSNLDPARMRAYCPHSPMVGVGWLDNWRLTFAGDGEMGWEGAVTTVAESPDDRVFVALYDVHPWDAAQLDEVEGVAAGAYRKLTVRVATLDGDQSAWVYVFNGYEGGMPTAWYLSEIANAAEKAGAPDDYVAALRTRPTSTPHP</sequence>
<keyword evidence="5" id="KW-1185">Reference proteome</keyword>
<dbReference type="Proteomes" id="UP000649739">
    <property type="component" value="Unassembled WGS sequence"/>
</dbReference>
<accession>A0A8J3BAF9</accession>
<protein>
    <submittedName>
        <fullName evidence="4">Gamma-glutamylcyclotransferase</fullName>
    </submittedName>
</protein>
<dbReference type="EMBL" id="BMQB01000004">
    <property type="protein sequence ID" value="GGJ92978.1"/>
    <property type="molecule type" value="Genomic_DNA"/>
</dbReference>
<name>A0A8J3BAF9_9ACTN</name>
<dbReference type="Gene3D" id="3.10.490.10">
    <property type="entry name" value="Gamma-glutamyl cyclotransferase-like"/>
    <property type="match status" value="1"/>
</dbReference>
<dbReference type="InterPro" id="IPR036568">
    <property type="entry name" value="GGCT-like_sf"/>
</dbReference>
<evidence type="ECO:0000256" key="2">
    <source>
        <dbReference type="PIRSR" id="PIRSR617939-1"/>
    </source>
</evidence>